<dbReference type="RefSeq" id="WP_105322201.1">
    <property type="nucleotide sequence ID" value="NZ_CP026611.1"/>
</dbReference>
<proteinExistence type="predicted"/>
<gene>
    <name evidence="1" type="ORF">BVDSYZ_21445</name>
</gene>
<dbReference type="InterPro" id="IPR020260">
    <property type="entry name" value="Uncharacterised_YueH"/>
</dbReference>
<dbReference type="EMBL" id="CP030151">
    <property type="protein sequence ID" value="AWX74612.1"/>
    <property type="molecule type" value="Genomic_DNA"/>
</dbReference>
<name>A0ABC8DEZ6_BACVE</name>
<dbReference type="Proteomes" id="UP000250069">
    <property type="component" value="Plasmid pdsyz"/>
</dbReference>
<dbReference type="Pfam" id="PF14166">
    <property type="entry name" value="YueH"/>
    <property type="match status" value="1"/>
</dbReference>
<organism evidence="1 2">
    <name type="scientific">Bacillus velezensis</name>
    <dbReference type="NCBI Taxonomy" id="492670"/>
    <lineage>
        <taxon>Bacteria</taxon>
        <taxon>Bacillati</taxon>
        <taxon>Bacillota</taxon>
        <taxon>Bacilli</taxon>
        <taxon>Bacillales</taxon>
        <taxon>Bacillaceae</taxon>
        <taxon>Bacillus</taxon>
        <taxon>Bacillus amyloliquefaciens group</taxon>
    </lineage>
</organism>
<evidence type="ECO:0000313" key="2">
    <source>
        <dbReference type="Proteomes" id="UP000250069"/>
    </source>
</evidence>
<protein>
    <submittedName>
        <fullName evidence="1">Uncharacterized protein</fullName>
    </submittedName>
</protein>
<dbReference type="AlphaFoldDB" id="A0ABC8DEZ6"/>
<evidence type="ECO:0000313" key="1">
    <source>
        <dbReference type="EMBL" id="AWX74612.1"/>
    </source>
</evidence>
<keyword evidence="1" id="KW-0614">Plasmid</keyword>
<reference evidence="1 2" key="1">
    <citation type="submission" date="2018-06" db="EMBL/GenBank/DDBJ databases">
        <title>Complete Genome Sequence of Bacillus velezensis DSYZ, a Plant Growth-Promoting Rhizobacterium with Antifungal Activity.</title>
        <authorList>
            <person name="Du B."/>
            <person name="Ding Y."/>
            <person name="Liu K."/>
            <person name="Yao L."/>
            <person name="Wang C."/>
            <person name="Li H."/>
            <person name="Liu H."/>
        </authorList>
    </citation>
    <scope>NUCLEOTIDE SEQUENCE [LARGE SCALE GENOMIC DNA]</scope>
    <source>
        <strain evidence="1 2">DSYZ</strain>
        <plasmid evidence="2">pdsyz</plasmid>
    </source>
</reference>
<accession>A0ABC8DEZ6</accession>
<sequence length="194" mass="22797">MKILDCEVLQRFGYNNEKIYLATNAENTLCLIAIPDWNWSFSINLTQEMKNSRLNPQFEEIQQSLKNLTTGEEFEVSAFIFAHALESQYFMEIYRDSLYRYEYLKKLRNIKINDITGDLFDLKLGCADIIKELTAGTTEKITVNITDADDFIRRIEVLDENEDIAKVVHLHYEEWNDVEGKITKVELQEGYLFK</sequence>
<geneLocation type="plasmid" evidence="2">
    <name>pdsyz</name>
</geneLocation>